<dbReference type="Pfam" id="PF00069">
    <property type="entry name" value="Pkinase"/>
    <property type="match status" value="1"/>
</dbReference>
<dbReference type="PANTHER" id="PTHR43804">
    <property type="entry name" value="LD18447P"/>
    <property type="match status" value="1"/>
</dbReference>
<dbReference type="Pfam" id="PF03462">
    <property type="entry name" value="PCRF"/>
    <property type="match status" value="1"/>
</dbReference>
<evidence type="ECO:0000256" key="3">
    <source>
        <dbReference type="SAM" id="MobiDB-lite"/>
    </source>
</evidence>
<keyword evidence="7" id="KW-1185">Reference proteome</keyword>
<feature type="domain" description="Protein kinase" evidence="4">
    <location>
        <begin position="415"/>
        <end position="789"/>
    </location>
</feature>
<dbReference type="SUPFAM" id="SSF56112">
    <property type="entry name" value="Protein kinase-like (PK-like)"/>
    <property type="match status" value="1"/>
</dbReference>
<dbReference type="InterPro" id="IPR011009">
    <property type="entry name" value="Kinase-like_dom_sf"/>
</dbReference>
<dbReference type="Gene3D" id="3.30.70.1660">
    <property type="match status" value="1"/>
</dbReference>
<dbReference type="GO" id="GO:0004672">
    <property type="term" value="F:protein kinase activity"/>
    <property type="evidence" value="ECO:0007669"/>
    <property type="project" value="InterPro"/>
</dbReference>
<dbReference type="SUPFAM" id="SSF75620">
    <property type="entry name" value="Release factor"/>
    <property type="match status" value="1"/>
</dbReference>
<dbReference type="PROSITE" id="PS50908">
    <property type="entry name" value="RWD"/>
    <property type="match status" value="1"/>
</dbReference>
<feature type="region of interest" description="Disordered" evidence="3">
    <location>
        <begin position="1700"/>
        <end position="1723"/>
    </location>
</feature>
<dbReference type="Gene3D" id="3.30.200.20">
    <property type="entry name" value="Phosphorylase Kinase, domain 1"/>
    <property type="match status" value="1"/>
</dbReference>
<evidence type="ECO:0000256" key="2">
    <source>
        <dbReference type="ARBA" id="ARBA00022917"/>
    </source>
</evidence>
<dbReference type="Gene3D" id="3.30.160.20">
    <property type="match status" value="1"/>
</dbReference>
<dbReference type="Gene3D" id="3.10.110.10">
    <property type="entry name" value="Ubiquitin Conjugating Enzyme"/>
    <property type="match status" value="1"/>
</dbReference>
<dbReference type="InterPro" id="IPR005139">
    <property type="entry name" value="PCRF"/>
</dbReference>
<sequence length="1723" mass="193302">MAEGLLSTTLQAQLDEVHALHYIFFPATVISRGGIPESLLAEDLTPCEEYSHLLSIMTVRTRIDLNTKVLLGSNSDDLVKVGFRVSPYYGDYSKNLGMPQSFIEVTFPPDYPDTLPAISIMMNMSLSDATREEVIKRIERIMCDTEDGVCVFNAAMCLNEMLGDVHAKKYRLWDTSGEALEITQSEALKDQFSDPSCLSATTQPVIYPETGIETQKVSEAQSLKIMEHPASSSAPGVESPAVEFTARRSPFAFQDATTVDMEIYSSSLEAAGWSLQSLIQAPLWYETGRKSLDDSSKETSARYRLRYSGHIRGDDGLWQPYALSEALANIGNQLHSQRSWSYDGSQKDFTDSSTTKTSALSSAPLRFLPDAAGLPEGWADASQLDAETMMAVTRTTAILNVLSSPNSVERYRQDFVETMTILNSSFSTFVKAQHMLDQNLYMVRTYELPSYCVLQTQRFDFEPKADIDRFGLRRNLLVQQLVSAVAEMSRLQHNSLARYYQCWVENVHRYDKISQLIRRSESLLEGKSAVFTTEKGDDRAESMQQWVQDLLLTTVSTCGDDGIPEFLLSETIKLRRMYIQMEHCDGTSLDQVIQNDSLYKNSQQIWTFTRHILDVLAYLHNNNAYHQALSLKNIIVYTDAGGTGVKVCEFGVARLLRQFCHSGFFCGHPNCTCRNYSHQLRRELFAYHPSSFGIGEPIDFDNLQSLQGVSDAEAQQEDMFALGVLIFRMWHPPIEERQFKEVFTNVVNSQTFPQYFLQSTPAIIIKTIMRLVSPGRRPTAVELLSETLVPPVMNSDLYKQYLRRLQNPVSEEAADALKFLLDRGWKGDVTRLRSDVPLRSLPMMSFVVEGLESFMRRRSAIINSLPVFHPVTADTDCESSVLVLDENNIVLSLPSSLVRSLERTLRFIPRNPHSLYYKCFNVGEVFTKRSCHLSAVYSCVLPPEGDYFPTYSSLGFKRSRGSPRTTGAQKRHIWVECDVLSTTVDSLKSLGLWDTVSLVIQLPPLVIVFIALAFGTDIECAHEVYTNLDAMDVNQYTLSKLLYDLKICEDPVDADLVERVADLLRRRWPLVEALCEMYYIVIGVSKCHKGHLGHMFKQMETHIQQLLQQRCDDIRAYTSRLRPWDTDDTISNTVYVQQEQFLSGMGHLLDIAHQLRDMGCDDCYYMEFIPKSNVVALCEGSIEFPIFACYVGSERNEILVLIGGSIMNESGQQHCYAEYLIETLYKCDNMRVPDEDCDDAVGPNIVDVVVTCCSTRLLPAAAAITNRLIDAGLRCDCRALPLIHTDHFNERIRKAGGVKLRVHLQSSGGSATAVPGMEQTGGSNTLDQPPPELWFEDEDFSDDLGDWRLPESAQPQLRSQHKVEGAMIHRRNNRSGTPYTADLEYPNDSGSVPRRTTVGASVEYEDERTFAGVSFQVEPLKDRYGQPRKIESVPALVRYVKSLLTHEGRHGPASLSLQRPAFFGLGTLLSAILAQKASNYAVAHGAKRPSAAAAAFLTPASPRYRPWSLAASQSEVAVEIRPGVGGTEASLWAQELAKTFKRFCLSRNCTVREENVGNIVVLRIRGNDADFTENGCTSLEERFLREAGIHQVKRVPASEKAGRMHSSTATVAVLPTALTDSRFEDILAKVVIDPRDIEWKTCRSSGAGGQNVNKVETAAALRHKPTGIRIECQEERTQSKNKEIALEKLRIQLARELESDVREDAQSRRKSQACVDKGVMQSL</sequence>
<comment type="similarity">
    <text evidence="1">Belongs to the prokaryotic/mitochondrial release factor family.</text>
</comment>
<dbReference type="GO" id="GO:0005524">
    <property type="term" value="F:ATP binding"/>
    <property type="evidence" value="ECO:0007669"/>
    <property type="project" value="InterPro"/>
</dbReference>
<evidence type="ECO:0000313" key="7">
    <source>
        <dbReference type="Proteomes" id="UP001057455"/>
    </source>
</evidence>
<dbReference type="Pfam" id="PF00472">
    <property type="entry name" value="RF-1"/>
    <property type="match status" value="1"/>
</dbReference>
<dbReference type="Pfam" id="PF05773">
    <property type="entry name" value="RWD"/>
    <property type="match status" value="1"/>
</dbReference>
<organism evidence="6 7">
    <name type="scientific">Babesia ovis</name>
    <dbReference type="NCBI Taxonomy" id="5869"/>
    <lineage>
        <taxon>Eukaryota</taxon>
        <taxon>Sar</taxon>
        <taxon>Alveolata</taxon>
        <taxon>Apicomplexa</taxon>
        <taxon>Aconoidasida</taxon>
        <taxon>Piroplasmida</taxon>
        <taxon>Babesiidae</taxon>
        <taxon>Babesia</taxon>
    </lineage>
</organism>
<proteinExistence type="inferred from homology"/>
<dbReference type="PROSITE" id="PS50011">
    <property type="entry name" value="PROTEIN_KINASE_DOM"/>
    <property type="match status" value="1"/>
</dbReference>
<keyword evidence="2" id="KW-0648">Protein biosynthesis</keyword>
<dbReference type="GO" id="GO:0003747">
    <property type="term" value="F:translation release factor activity"/>
    <property type="evidence" value="ECO:0007669"/>
    <property type="project" value="InterPro"/>
</dbReference>
<dbReference type="SUPFAM" id="SSF54495">
    <property type="entry name" value="UBC-like"/>
    <property type="match status" value="1"/>
</dbReference>
<dbReference type="GO" id="GO:0005737">
    <property type="term" value="C:cytoplasm"/>
    <property type="evidence" value="ECO:0007669"/>
    <property type="project" value="UniProtKB-ARBA"/>
</dbReference>
<accession>A0A9W5T9N3</accession>
<evidence type="ECO:0000259" key="4">
    <source>
        <dbReference type="PROSITE" id="PS50011"/>
    </source>
</evidence>
<dbReference type="Gene3D" id="1.10.510.10">
    <property type="entry name" value="Transferase(Phosphotransferase) domain 1"/>
    <property type="match status" value="1"/>
</dbReference>
<reference evidence="6" key="1">
    <citation type="submission" date="2019-12" db="EMBL/GenBank/DDBJ databases">
        <title>Genome sequence of Babesia ovis.</title>
        <authorList>
            <person name="Yamagishi J."/>
            <person name="Sevinc F."/>
            <person name="Xuan X."/>
        </authorList>
    </citation>
    <scope>NUCLEOTIDE SEQUENCE</scope>
    <source>
        <strain evidence="6">Selcuk</strain>
    </source>
</reference>
<dbReference type="InterPro" id="IPR050057">
    <property type="entry name" value="Prokaryotic/Mito_RF"/>
</dbReference>
<dbReference type="SMART" id="SM00220">
    <property type="entry name" value="S_TKc"/>
    <property type="match status" value="1"/>
</dbReference>
<protein>
    <submittedName>
        <fullName evidence="6">Peptide chain release factor 1</fullName>
    </submittedName>
</protein>
<dbReference type="OrthoDB" id="341578at2759"/>
<dbReference type="PANTHER" id="PTHR43804:SF8">
    <property type="entry name" value="PEPTIDE CHAIN RELEASE FACTOR APG3, CHLOROPLASTIC"/>
    <property type="match status" value="1"/>
</dbReference>
<name>A0A9W5T9N3_BABOV</name>
<feature type="region of interest" description="Disordered" evidence="3">
    <location>
        <begin position="1307"/>
        <end position="1330"/>
    </location>
</feature>
<dbReference type="Proteomes" id="UP001057455">
    <property type="component" value="Unassembled WGS sequence"/>
</dbReference>
<dbReference type="InterPro" id="IPR016135">
    <property type="entry name" value="UBQ-conjugating_enzyme/RWD"/>
</dbReference>
<evidence type="ECO:0000313" key="6">
    <source>
        <dbReference type="EMBL" id="GFE53813.1"/>
    </source>
</evidence>
<feature type="domain" description="RWD" evidence="5">
    <location>
        <begin position="48"/>
        <end position="165"/>
    </location>
</feature>
<dbReference type="InterPro" id="IPR000719">
    <property type="entry name" value="Prot_kinase_dom"/>
</dbReference>
<comment type="caution">
    <text evidence="6">The sequence shown here is derived from an EMBL/GenBank/DDBJ whole genome shotgun (WGS) entry which is preliminary data.</text>
</comment>
<dbReference type="InterPro" id="IPR000352">
    <property type="entry name" value="Pep_chain_release_fac_I"/>
</dbReference>
<evidence type="ECO:0000256" key="1">
    <source>
        <dbReference type="ARBA" id="ARBA00010835"/>
    </source>
</evidence>
<dbReference type="EMBL" id="BLIY01000007">
    <property type="protein sequence ID" value="GFE53813.1"/>
    <property type="molecule type" value="Genomic_DNA"/>
</dbReference>
<feature type="region of interest" description="Disordered" evidence="3">
    <location>
        <begin position="1372"/>
        <end position="1394"/>
    </location>
</feature>
<dbReference type="InterPro" id="IPR045853">
    <property type="entry name" value="Pep_chain_release_fac_I_sf"/>
</dbReference>
<dbReference type="InterPro" id="IPR006575">
    <property type="entry name" value="RWD_dom"/>
</dbReference>
<gene>
    <name evidence="6" type="ORF">BaOVIS_012170</name>
</gene>
<evidence type="ECO:0000259" key="5">
    <source>
        <dbReference type="PROSITE" id="PS50908"/>
    </source>
</evidence>